<evidence type="ECO:0000313" key="3">
    <source>
        <dbReference type="EMBL" id="UUF08421.1"/>
    </source>
</evidence>
<dbReference type="AlphaFoldDB" id="A0A9Q9CN63"/>
<dbReference type="RefSeq" id="WP_055244956.1">
    <property type="nucleotide sequence ID" value="NZ_CP071249.1"/>
</dbReference>
<keyword evidence="1" id="KW-0472">Membrane</keyword>
<protein>
    <recommendedName>
        <fullName evidence="6">Holin</fullName>
    </recommendedName>
</protein>
<keyword evidence="1" id="KW-0812">Transmembrane</keyword>
<proteinExistence type="predicted"/>
<sequence>MMELLAVVVVAILIESAVETFNTLFKNNGKLSYKKIGAIILSIAVCVCAKLDLFSILGITMVVPYVGEIVTGLVVSRGSGVVNSLIEKLMQLRSSKSTQV</sequence>
<evidence type="ECO:0000256" key="1">
    <source>
        <dbReference type="SAM" id="Phobius"/>
    </source>
</evidence>
<evidence type="ECO:0000313" key="4">
    <source>
        <dbReference type="Proteomes" id="UP001058016"/>
    </source>
</evidence>
<reference evidence="3 4" key="1">
    <citation type="submission" date="2021-03" db="EMBL/GenBank/DDBJ databases">
        <title>Comparative Genomics and Metabolomics in the genus Turicibacter.</title>
        <authorList>
            <person name="Maki J."/>
            <person name="Looft T."/>
        </authorList>
    </citation>
    <scope>NUCLEOTIDE SEQUENCE</scope>
    <source>
        <strain evidence="3">ISU324</strain>
        <strain evidence="2 4">MMM721</strain>
    </source>
</reference>
<evidence type="ECO:0008006" key="6">
    <source>
        <dbReference type="Google" id="ProtNLM"/>
    </source>
</evidence>
<dbReference type="EMBL" id="CP071249">
    <property type="protein sequence ID" value="UUF04879.1"/>
    <property type="molecule type" value="Genomic_DNA"/>
</dbReference>
<keyword evidence="1" id="KW-1133">Transmembrane helix</keyword>
<organism evidence="3 5">
    <name type="scientific">Turicibacter bilis</name>
    <dbReference type="NCBI Taxonomy" id="2735723"/>
    <lineage>
        <taxon>Bacteria</taxon>
        <taxon>Bacillati</taxon>
        <taxon>Bacillota</taxon>
        <taxon>Erysipelotrichia</taxon>
        <taxon>Erysipelotrichales</taxon>
        <taxon>Turicibacteraceae</taxon>
        <taxon>Turicibacter</taxon>
    </lineage>
</organism>
<keyword evidence="4" id="KW-1185">Reference proteome</keyword>
<dbReference type="Proteomes" id="UP001058072">
    <property type="component" value="Chromosome"/>
</dbReference>
<dbReference type="EMBL" id="CP071250">
    <property type="protein sequence ID" value="UUF08421.1"/>
    <property type="molecule type" value="Genomic_DNA"/>
</dbReference>
<gene>
    <name evidence="2" type="ORF">J0J69_06865</name>
    <name evidence="3" type="ORF">J0J70_12775</name>
</gene>
<evidence type="ECO:0000313" key="2">
    <source>
        <dbReference type="EMBL" id="UUF04879.1"/>
    </source>
</evidence>
<name>A0A9Q9CN63_9FIRM</name>
<feature type="transmembrane region" description="Helical" evidence="1">
    <location>
        <begin position="36"/>
        <end position="59"/>
    </location>
</feature>
<dbReference type="Proteomes" id="UP001058016">
    <property type="component" value="Chromosome"/>
</dbReference>
<accession>A0A9Q9CN63</accession>
<evidence type="ECO:0000313" key="5">
    <source>
        <dbReference type="Proteomes" id="UP001058072"/>
    </source>
</evidence>